<dbReference type="InterPro" id="IPR012997">
    <property type="entry name" value="RplA"/>
</dbReference>
<dbReference type="Proteomes" id="UP000229757">
    <property type="component" value="Chromosome"/>
</dbReference>
<dbReference type="InterPro" id="IPR036908">
    <property type="entry name" value="RlpA-like_sf"/>
</dbReference>
<dbReference type="GO" id="GO:0009279">
    <property type="term" value="C:cell outer membrane"/>
    <property type="evidence" value="ECO:0007669"/>
    <property type="project" value="TreeGrafter"/>
</dbReference>
<feature type="signal peptide" evidence="4">
    <location>
        <begin position="1"/>
        <end position="32"/>
    </location>
</feature>
<dbReference type="EC" id="4.2.2.-" evidence="4"/>
<dbReference type="KEGG" id="rfo:REIFOR_02637"/>
<evidence type="ECO:0000256" key="2">
    <source>
        <dbReference type="ARBA" id="ARBA00023239"/>
    </source>
</evidence>
<evidence type="ECO:0000256" key="4">
    <source>
        <dbReference type="HAMAP-Rule" id="MF_02071"/>
    </source>
</evidence>
<dbReference type="PANTHER" id="PTHR34183:SF1">
    <property type="entry name" value="ENDOLYTIC PEPTIDOGLYCAN TRANSGLYCOSYLASE RLPA"/>
    <property type="match status" value="1"/>
</dbReference>
<protein>
    <recommendedName>
        <fullName evidence="4">Endolytic peptidoglycan transglycosylase RlpA</fullName>
        <ecNumber evidence="4">4.2.2.-</ecNumber>
    </recommendedName>
</protein>
<feature type="domain" description="SPOR" evidence="6">
    <location>
        <begin position="213"/>
        <end position="288"/>
    </location>
</feature>
<comment type="similarity">
    <text evidence="4 5">Belongs to the RlpA family.</text>
</comment>
<accession>A0A2K8KVF3</accession>
<dbReference type="PANTHER" id="PTHR34183">
    <property type="entry name" value="ENDOLYTIC PEPTIDOGLYCAN TRANSGLYCOSYLASE RLPA"/>
    <property type="match status" value="1"/>
</dbReference>
<dbReference type="EMBL" id="CP011797">
    <property type="protein sequence ID" value="ATX77761.1"/>
    <property type="molecule type" value="Genomic_DNA"/>
</dbReference>
<sequence length="288" mass="31127" precursor="true">MFNFMPIQYRVRTLLASGILVLVSACSSDYIAQGQGSGVATVPSKAKASAQTAVAAPAGQSRYSIAQDKAPVVALAEHQITETPARMEPLSLQGNKSPYTVNNKRYKILSSAENYREEGLASWYGAKFHGHATSNGESFDMNKISAAHKTLPLPSWVRVTNLDNGKSIDVRINDRGPFHAGRIIDMSYAGAVKLGFQDKGTARVRVEAIAGSVLDSASYYVQVGAFSEKTGANAMRDTLSGEVSDQVGVFRDNFYRVRIGPVKYSRAIELQQQYANGEMGKPVIVAKP</sequence>
<dbReference type="FunFam" id="2.40.40.10:FF:000003">
    <property type="entry name" value="Endolytic peptidoglycan transglycosylase RlpA"/>
    <property type="match status" value="1"/>
</dbReference>
<keyword evidence="7" id="KW-0449">Lipoprotein</keyword>
<evidence type="ECO:0000259" key="6">
    <source>
        <dbReference type="PROSITE" id="PS51724"/>
    </source>
</evidence>
<keyword evidence="3 4" id="KW-0961">Cell wall biogenesis/degradation</keyword>
<dbReference type="InterPro" id="IPR009009">
    <property type="entry name" value="RlpA-like_DPBB"/>
</dbReference>
<dbReference type="InterPro" id="IPR034718">
    <property type="entry name" value="RlpA"/>
</dbReference>
<dbReference type="Gene3D" id="2.40.40.10">
    <property type="entry name" value="RlpA-like domain"/>
    <property type="match status" value="1"/>
</dbReference>
<keyword evidence="1 4" id="KW-0732">Signal</keyword>
<evidence type="ECO:0000256" key="1">
    <source>
        <dbReference type="ARBA" id="ARBA00022729"/>
    </source>
</evidence>
<dbReference type="NCBIfam" id="TIGR00413">
    <property type="entry name" value="rlpA"/>
    <property type="match status" value="1"/>
</dbReference>
<dbReference type="InterPro" id="IPR007730">
    <property type="entry name" value="SPOR-like_dom"/>
</dbReference>
<dbReference type="GO" id="GO:0008932">
    <property type="term" value="F:lytic endotransglycosylase activity"/>
    <property type="evidence" value="ECO:0007669"/>
    <property type="project" value="UniProtKB-UniRule"/>
</dbReference>
<keyword evidence="8" id="KW-1185">Reference proteome</keyword>
<feature type="chain" id="PRO_5015015447" description="Endolytic peptidoglycan transglycosylase RlpA" evidence="4">
    <location>
        <begin position="33"/>
        <end position="288"/>
    </location>
</feature>
<dbReference type="SUPFAM" id="SSF110997">
    <property type="entry name" value="Sporulation related repeat"/>
    <property type="match status" value="1"/>
</dbReference>
<dbReference type="InterPro" id="IPR036680">
    <property type="entry name" value="SPOR-like_sf"/>
</dbReference>
<dbReference type="CDD" id="cd22268">
    <property type="entry name" value="DPBB_RlpA-like"/>
    <property type="match status" value="1"/>
</dbReference>
<evidence type="ECO:0000256" key="3">
    <source>
        <dbReference type="ARBA" id="ARBA00023316"/>
    </source>
</evidence>
<evidence type="ECO:0000313" key="8">
    <source>
        <dbReference type="Proteomes" id="UP000229757"/>
    </source>
</evidence>
<dbReference type="AlphaFoldDB" id="A0A2K8KVF3"/>
<dbReference type="SUPFAM" id="SSF50685">
    <property type="entry name" value="Barwin-like endoglucanases"/>
    <property type="match status" value="1"/>
</dbReference>
<proteinExistence type="inferred from homology"/>
<dbReference type="Pfam" id="PF05036">
    <property type="entry name" value="SPOR"/>
    <property type="match status" value="1"/>
</dbReference>
<dbReference type="PROSITE" id="PS51724">
    <property type="entry name" value="SPOR"/>
    <property type="match status" value="1"/>
</dbReference>
<dbReference type="Gene3D" id="3.30.70.1070">
    <property type="entry name" value="Sporulation related repeat"/>
    <property type="match status" value="1"/>
</dbReference>
<dbReference type="OrthoDB" id="9779128at2"/>
<dbReference type="HAMAP" id="MF_02071">
    <property type="entry name" value="RlpA"/>
    <property type="match status" value="1"/>
</dbReference>
<gene>
    <name evidence="4" type="primary">rlpA</name>
    <name evidence="7" type="ORF">REIFOR_02637</name>
</gene>
<comment type="function">
    <text evidence="4">Lytic transglycosylase with a strong preference for naked glycan strands that lack stem peptides.</text>
</comment>
<evidence type="ECO:0000256" key="5">
    <source>
        <dbReference type="RuleBase" id="RU003495"/>
    </source>
</evidence>
<evidence type="ECO:0000313" key="7">
    <source>
        <dbReference type="EMBL" id="ATX77761.1"/>
    </source>
</evidence>
<dbReference type="RefSeq" id="WP_100257993.1">
    <property type="nucleotide sequence ID" value="NZ_CP011797.1"/>
</dbReference>
<dbReference type="Pfam" id="PF03330">
    <property type="entry name" value="DPBB_1"/>
    <property type="match status" value="1"/>
</dbReference>
<dbReference type="GO" id="GO:0071555">
    <property type="term" value="P:cell wall organization"/>
    <property type="evidence" value="ECO:0007669"/>
    <property type="project" value="UniProtKB-KW"/>
</dbReference>
<keyword evidence="2 4" id="KW-0456">Lyase</keyword>
<name>A0A2K8KVF3_9GAMM</name>
<dbReference type="GO" id="GO:0000270">
    <property type="term" value="P:peptidoglycan metabolic process"/>
    <property type="evidence" value="ECO:0007669"/>
    <property type="project" value="UniProtKB-UniRule"/>
</dbReference>
<dbReference type="GO" id="GO:0042834">
    <property type="term" value="F:peptidoglycan binding"/>
    <property type="evidence" value="ECO:0007669"/>
    <property type="project" value="InterPro"/>
</dbReference>
<reference evidence="7 8" key="1">
    <citation type="journal article" date="2017" name="Environ. Microbiol.">
        <title>Genomic and physiological analyses of 'Reinekea forsetii' reveal a versatile opportunistic lifestyle during spring algae blooms.</title>
        <authorList>
            <person name="Avci B."/>
            <person name="Hahnke R.L."/>
            <person name="Chafee M."/>
            <person name="Fischer T."/>
            <person name="Gruber-Vodicka H."/>
            <person name="Tegetmeyer H.E."/>
            <person name="Harder J."/>
            <person name="Fuchs B.M."/>
            <person name="Amann R.I."/>
            <person name="Teeling H."/>
        </authorList>
    </citation>
    <scope>NUCLEOTIDE SEQUENCE [LARGE SCALE GENOMIC DNA]</scope>
    <source>
        <strain evidence="7 8">Hel1_31_D35</strain>
    </source>
</reference>
<organism evidence="7 8">
    <name type="scientific">Reinekea forsetii</name>
    <dbReference type="NCBI Taxonomy" id="1336806"/>
    <lineage>
        <taxon>Bacteria</taxon>
        <taxon>Pseudomonadati</taxon>
        <taxon>Pseudomonadota</taxon>
        <taxon>Gammaproteobacteria</taxon>
        <taxon>Oceanospirillales</taxon>
        <taxon>Saccharospirillaceae</taxon>
        <taxon>Reinekea</taxon>
    </lineage>
</organism>